<dbReference type="Pfam" id="PF03980">
    <property type="entry name" value="Nnf1"/>
    <property type="match status" value="1"/>
</dbReference>
<evidence type="ECO:0000256" key="8">
    <source>
        <dbReference type="ARBA" id="ARBA00023306"/>
    </source>
</evidence>
<keyword evidence="3" id="KW-0158">Chromosome</keyword>
<dbReference type="Proteomes" id="UP001293593">
    <property type="component" value="Unassembled WGS sequence"/>
</dbReference>
<keyword evidence="11" id="KW-1185">Reference proteome</keyword>
<evidence type="ECO:0000256" key="6">
    <source>
        <dbReference type="ARBA" id="ARBA00022838"/>
    </source>
</evidence>
<keyword evidence="6" id="KW-0995">Kinetochore</keyword>
<keyword evidence="8" id="KW-0131">Cell cycle</keyword>
<evidence type="ECO:0000256" key="2">
    <source>
        <dbReference type="ARBA" id="ARBA00004629"/>
    </source>
</evidence>
<reference evidence="10" key="1">
    <citation type="submission" date="2023-10" db="EMBL/GenBank/DDBJ databases">
        <title>Chromosome-level genome of the transformable northern wattle, Acacia crassicarpa.</title>
        <authorList>
            <person name="Massaro I."/>
            <person name="Sinha N.R."/>
            <person name="Poethig S."/>
            <person name="Leichty A.R."/>
        </authorList>
    </citation>
    <scope>NUCLEOTIDE SEQUENCE</scope>
    <source>
        <strain evidence="10">Acra3RX</strain>
        <tissue evidence="10">Leaf</tissue>
    </source>
</reference>
<gene>
    <name evidence="10" type="ORF">QN277_004561</name>
</gene>
<evidence type="ECO:0000256" key="1">
    <source>
        <dbReference type="ARBA" id="ARBA00004123"/>
    </source>
</evidence>
<comment type="caution">
    <text evidence="10">The sequence shown here is derived from an EMBL/GenBank/DDBJ whole genome shotgun (WGS) entry which is preliminary data.</text>
</comment>
<dbReference type="InterPro" id="IPR007128">
    <property type="entry name" value="PMF1/Nnf1"/>
</dbReference>
<keyword evidence="7" id="KW-0539">Nucleus</keyword>
<evidence type="ECO:0000256" key="9">
    <source>
        <dbReference type="ARBA" id="ARBA00023328"/>
    </source>
</evidence>
<dbReference type="GO" id="GO:0005634">
    <property type="term" value="C:nucleus"/>
    <property type="evidence" value="ECO:0007669"/>
    <property type="project" value="UniProtKB-SubCell"/>
</dbReference>
<organism evidence="10 11">
    <name type="scientific">Acacia crassicarpa</name>
    <name type="common">northern wattle</name>
    <dbReference type="NCBI Taxonomy" id="499986"/>
    <lineage>
        <taxon>Eukaryota</taxon>
        <taxon>Viridiplantae</taxon>
        <taxon>Streptophyta</taxon>
        <taxon>Embryophyta</taxon>
        <taxon>Tracheophyta</taxon>
        <taxon>Spermatophyta</taxon>
        <taxon>Magnoliopsida</taxon>
        <taxon>eudicotyledons</taxon>
        <taxon>Gunneridae</taxon>
        <taxon>Pentapetalae</taxon>
        <taxon>rosids</taxon>
        <taxon>fabids</taxon>
        <taxon>Fabales</taxon>
        <taxon>Fabaceae</taxon>
        <taxon>Caesalpinioideae</taxon>
        <taxon>mimosoid clade</taxon>
        <taxon>Acacieae</taxon>
        <taxon>Acacia</taxon>
    </lineage>
</organism>
<dbReference type="PANTHER" id="PTHR15459">
    <property type="entry name" value="POLYAMINE-MODULATED FACTOR 1"/>
    <property type="match status" value="1"/>
</dbReference>
<keyword evidence="9" id="KW-0137">Centromere</keyword>
<accession>A0AAE1J240</accession>
<evidence type="ECO:0000256" key="7">
    <source>
        <dbReference type="ARBA" id="ARBA00023242"/>
    </source>
</evidence>
<evidence type="ECO:0000256" key="3">
    <source>
        <dbReference type="ARBA" id="ARBA00022454"/>
    </source>
</evidence>
<evidence type="ECO:0000313" key="10">
    <source>
        <dbReference type="EMBL" id="KAK4261588.1"/>
    </source>
</evidence>
<comment type="subcellular location">
    <subcellularLocation>
        <location evidence="2">Chromosome</location>
        <location evidence="2">Centromere</location>
        <location evidence="2">Kinetochore</location>
    </subcellularLocation>
    <subcellularLocation>
        <location evidence="1">Nucleus</location>
    </subcellularLocation>
</comment>
<sequence length="187" mass="21355">MEENTELARNASASAGIGSRYFDLKKSFKFAMRSLLTACSKEEFDKAFLRFTTTEKEWLHRLYVQVITSLHENIEAEFESICLETKVGATLDAVEEMVEEQELDPLFSNKSNVMDVVEDLSAATKNEIQQLMHMIKLGEEHNSRLRTQLQLLREGRQAMSVASEATEKFRSGNLTYGANWCGEIRDM</sequence>
<dbReference type="GO" id="GO:0051301">
    <property type="term" value="P:cell division"/>
    <property type="evidence" value="ECO:0007669"/>
    <property type="project" value="UniProtKB-KW"/>
</dbReference>
<keyword evidence="4" id="KW-0132">Cell division</keyword>
<evidence type="ECO:0000313" key="11">
    <source>
        <dbReference type="Proteomes" id="UP001293593"/>
    </source>
</evidence>
<protein>
    <submittedName>
        <fullName evidence="10">Uncharacterized protein</fullName>
    </submittedName>
</protein>
<name>A0AAE1J240_9FABA</name>
<evidence type="ECO:0000256" key="5">
    <source>
        <dbReference type="ARBA" id="ARBA00022776"/>
    </source>
</evidence>
<dbReference type="EMBL" id="JAWXYG010000010">
    <property type="protein sequence ID" value="KAK4261588.1"/>
    <property type="molecule type" value="Genomic_DNA"/>
</dbReference>
<dbReference type="GO" id="GO:0000444">
    <property type="term" value="C:MIS12/MIND type complex"/>
    <property type="evidence" value="ECO:0007669"/>
    <property type="project" value="InterPro"/>
</dbReference>
<dbReference type="PANTHER" id="PTHR15459:SF3">
    <property type="entry name" value="POLYAMINE-MODULATED FACTOR 1"/>
    <property type="match status" value="1"/>
</dbReference>
<dbReference type="AlphaFoldDB" id="A0AAE1J240"/>
<evidence type="ECO:0000256" key="4">
    <source>
        <dbReference type="ARBA" id="ARBA00022618"/>
    </source>
</evidence>
<keyword evidence="5" id="KW-0498">Mitosis</keyword>
<proteinExistence type="predicted"/>
<dbReference type="GO" id="GO:0007059">
    <property type="term" value="P:chromosome segregation"/>
    <property type="evidence" value="ECO:0007669"/>
    <property type="project" value="TreeGrafter"/>
</dbReference>